<dbReference type="Proteomes" id="UP000054639">
    <property type="component" value="Unassembled WGS sequence"/>
</dbReference>
<dbReference type="Pfam" id="PF13489">
    <property type="entry name" value="Methyltransf_23"/>
    <property type="match status" value="1"/>
</dbReference>
<dbReference type="STRING" id="45072.Lqua_1314"/>
<dbReference type="CDD" id="cd02440">
    <property type="entry name" value="AdoMet_MTases"/>
    <property type="match status" value="1"/>
</dbReference>
<dbReference type="GO" id="GO:0032259">
    <property type="term" value="P:methylation"/>
    <property type="evidence" value="ECO:0007669"/>
    <property type="project" value="UniProtKB-KW"/>
</dbReference>
<feature type="binding site" evidence="5">
    <location>
        <position position="40"/>
    </location>
    <ligand>
        <name>S-adenosyl-L-methionine</name>
        <dbReference type="ChEBI" id="CHEBI:59789"/>
    </ligand>
</feature>
<reference evidence="7 9" key="2">
    <citation type="submission" date="2018-06" db="EMBL/GenBank/DDBJ databases">
        <authorList>
            <consortium name="Pathogen Informatics"/>
            <person name="Doyle S."/>
        </authorList>
    </citation>
    <scope>NUCLEOTIDE SEQUENCE [LARGE SCALE GENOMIC DNA]</scope>
    <source>
        <strain evidence="7 9">NCTC12376</strain>
    </source>
</reference>
<dbReference type="EC" id="2.1.1.222" evidence="5"/>
<dbReference type="EC" id="2.1.1.64" evidence="5"/>
<dbReference type="SUPFAM" id="SSF53335">
    <property type="entry name" value="S-adenosyl-L-methionine-dependent methyltransferases"/>
    <property type="match status" value="1"/>
</dbReference>
<feature type="binding site" evidence="5">
    <location>
        <position position="80"/>
    </location>
    <ligand>
        <name>S-adenosyl-L-methionine</name>
        <dbReference type="ChEBI" id="CHEBI:59789"/>
    </ligand>
</feature>
<accession>A0A378KVY2</accession>
<dbReference type="GO" id="GO:0061542">
    <property type="term" value="F:3-demethylubiquinol 3-O-methyltransferase activity"/>
    <property type="evidence" value="ECO:0007669"/>
    <property type="project" value="UniProtKB-UniRule"/>
</dbReference>
<name>A0A378KVY2_9GAMM</name>
<dbReference type="AlphaFoldDB" id="A0A378KVY2"/>
<dbReference type="InterPro" id="IPR029063">
    <property type="entry name" value="SAM-dependent_MTases_sf"/>
</dbReference>
<sequence length="233" mass="26017">MIKSESTIDEQELHKFAQHAKAWWDTEGPLKTLHDINLTRLDFITQQINLTGIRVLDVGCGGGILCESMARNGAEVTGIDAEAEAIKAAGEHARNDDLNVRYQCTPIEDYEDNLFDVITCMELLEHVQRPEQVLHHCKRLLKPDGLLFLSTISRTLKAYASAIIAAEYVLNLLPKQTHDYDKFIKPSELASMARSCGFIMIDLKGLNYNPIARTASLGADVSVNYLMALRGEQ</sequence>
<dbReference type="UniPathway" id="UPA00232"/>
<comment type="catalytic activity">
    <reaction evidence="5">
        <text>a 3-demethylubiquinol + S-adenosyl-L-methionine = a ubiquinol + S-adenosyl-L-homocysteine + H(+)</text>
        <dbReference type="Rhea" id="RHEA:44380"/>
        <dbReference type="Rhea" id="RHEA-COMP:9566"/>
        <dbReference type="Rhea" id="RHEA-COMP:10914"/>
        <dbReference type="ChEBI" id="CHEBI:15378"/>
        <dbReference type="ChEBI" id="CHEBI:17976"/>
        <dbReference type="ChEBI" id="CHEBI:57856"/>
        <dbReference type="ChEBI" id="CHEBI:59789"/>
        <dbReference type="ChEBI" id="CHEBI:84422"/>
        <dbReference type="EC" id="2.1.1.64"/>
    </reaction>
</comment>
<comment type="catalytic activity">
    <reaction evidence="5">
        <text>a 3-(all-trans-polyprenyl)benzene-1,2-diol + S-adenosyl-L-methionine = a 2-methoxy-6-(all-trans-polyprenyl)phenol + S-adenosyl-L-homocysteine + H(+)</text>
        <dbReference type="Rhea" id="RHEA:31411"/>
        <dbReference type="Rhea" id="RHEA-COMP:9550"/>
        <dbReference type="Rhea" id="RHEA-COMP:9551"/>
        <dbReference type="ChEBI" id="CHEBI:15378"/>
        <dbReference type="ChEBI" id="CHEBI:57856"/>
        <dbReference type="ChEBI" id="CHEBI:59789"/>
        <dbReference type="ChEBI" id="CHEBI:62729"/>
        <dbReference type="ChEBI" id="CHEBI:62731"/>
        <dbReference type="EC" id="2.1.1.222"/>
    </reaction>
</comment>
<evidence type="ECO:0000256" key="5">
    <source>
        <dbReference type="HAMAP-Rule" id="MF_00472"/>
    </source>
</evidence>
<evidence type="ECO:0000313" key="6">
    <source>
        <dbReference type="EMBL" id="KTD51087.1"/>
    </source>
</evidence>
<dbReference type="Gene3D" id="3.40.50.150">
    <property type="entry name" value="Vaccinia Virus protein VP39"/>
    <property type="match status" value="1"/>
</dbReference>
<keyword evidence="8" id="KW-1185">Reference proteome</keyword>
<organism evidence="7 9">
    <name type="scientific">Legionella quateirensis</name>
    <dbReference type="NCBI Taxonomy" id="45072"/>
    <lineage>
        <taxon>Bacteria</taxon>
        <taxon>Pseudomonadati</taxon>
        <taxon>Pseudomonadota</taxon>
        <taxon>Gammaproteobacteria</taxon>
        <taxon>Legionellales</taxon>
        <taxon>Legionellaceae</taxon>
        <taxon>Legionella</taxon>
    </lineage>
</organism>
<proteinExistence type="inferred from homology"/>
<evidence type="ECO:0000256" key="4">
    <source>
        <dbReference type="ARBA" id="ARBA00022691"/>
    </source>
</evidence>
<comment type="similarity">
    <text evidence="5">Belongs to the methyltransferase superfamily. UbiG/COQ3 family.</text>
</comment>
<comment type="pathway">
    <text evidence="5">Cofactor biosynthesis; ubiquinone biosynthesis.</text>
</comment>
<keyword evidence="1 5" id="KW-0489">Methyltransferase</keyword>
<evidence type="ECO:0000256" key="1">
    <source>
        <dbReference type="ARBA" id="ARBA00022603"/>
    </source>
</evidence>
<keyword evidence="4 5" id="KW-0949">S-adenosyl-L-methionine</keyword>
<feature type="binding site" evidence="5">
    <location>
        <position position="121"/>
    </location>
    <ligand>
        <name>S-adenosyl-L-methionine</name>
        <dbReference type="ChEBI" id="CHEBI:59789"/>
    </ligand>
</feature>
<evidence type="ECO:0000256" key="3">
    <source>
        <dbReference type="ARBA" id="ARBA00022688"/>
    </source>
</evidence>
<dbReference type="PANTHER" id="PTHR43464">
    <property type="entry name" value="METHYLTRANSFERASE"/>
    <property type="match status" value="1"/>
</dbReference>
<dbReference type="HAMAP" id="MF_00472">
    <property type="entry name" value="UbiG"/>
    <property type="match status" value="1"/>
</dbReference>
<dbReference type="RefSeq" id="WP_058473482.1">
    <property type="nucleotide sequence ID" value="NZ_CAAAIL010000013.1"/>
</dbReference>
<dbReference type="OrthoDB" id="9801538at2"/>
<comment type="function">
    <text evidence="5">O-methyltransferase that catalyzes the 2 O-methylation steps in the ubiquinone biosynthetic pathway.</text>
</comment>
<feature type="binding site" evidence="5">
    <location>
        <position position="59"/>
    </location>
    <ligand>
        <name>S-adenosyl-L-methionine</name>
        <dbReference type="ChEBI" id="CHEBI:59789"/>
    </ligand>
</feature>
<keyword evidence="3 5" id="KW-0831">Ubiquinone biosynthesis</keyword>
<dbReference type="GO" id="GO:0010420">
    <property type="term" value="F:polyprenyldihydroxybenzoate methyltransferase activity"/>
    <property type="evidence" value="ECO:0007669"/>
    <property type="project" value="InterPro"/>
</dbReference>
<evidence type="ECO:0000313" key="9">
    <source>
        <dbReference type="Proteomes" id="UP000254230"/>
    </source>
</evidence>
<dbReference type="PANTHER" id="PTHR43464:SF19">
    <property type="entry name" value="UBIQUINONE BIOSYNTHESIS O-METHYLTRANSFERASE, MITOCHONDRIAL"/>
    <property type="match status" value="1"/>
</dbReference>
<dbReference type="GO" id="GO:0102208">
    <property type="term" value="F:2-polyprenyl-6-hydroxyphenol methylase activity"/>
    <property type="evidence" value="ECO:0007669"/>
    <property type="project" value="UniProtKB-EC"/>
</dbReference>
<dbReference type="NCBIfam" id="TIGR01983">
    <property type="entry name" value="UbiG"/>
    <property type="match status" value="1"/>
</dbReference>
<reference evidence="6 8" key="1">
    <citation type="submission" date="2015-11" db="EMBL/GenBank/DDBJ databases">
        <title>Genomic analysis of 38 Legionella species identifies large and diverse effector repertoires.</title>
        <authorList>
            <person name="Burstein D."/>
            <person name="Amaro F."/>
            <person name="Zusman T."/>
            <person name="Lifshitz Z."/>
            <person name="Cohen O."/>
            <person name="Gilbert J.A."/>
            <person name="Pupko T."/>
            <person name="Shuman H.A."/>
            <person name="Segal G."/>
        </authorList>
    </citation>
    <scope>NUCLEOTIDE SEQUENCE [LARGE SCALE GENOMIC DNA]</scope>
    <source>
        <strain evidence="6 8">ATCC 49507</strain>
    </source>
</reference>
<evidence type="ECO:0000313" key="7">
    <source>
        <dbReference type="EMBL" id="STY17667.1"/>
    </source>
</evidence>
<dbReference type="EMBL" id="UGOW01000001">
    <property type="protein sequence ID" value="STY17667.1"/>
    <property type="molecule type" value="Genomic_DNA"/>
</dbReference>
<gene>
    <name evidence="5 7" type="primary">ubiG</name>
    <name evidence="6" type="ORF">Lqua_1314</name>
    <name evidence="7" type="ORF">NCTC12376_01480</name>
</gene>
<keyword evidence="7" id="KW-0830">Ubiquinone</keyword>
<dbReference type="EMBL" id="LNYR01000012">
    <property type="protein sequence ID" value="KTD51087.1"/>
    <property type="molecule type" value="Genomic_DNA"/>
</dbReference>
<evidence type="ECO:0000256" key="2">
    <source>
        <dbReference type="ARBA" id="ARBA00022679"/>
    </source>
</evidence>
<protein>
    <recommendedName>
        <fullName evidence="5">Ubiquinone biosynthesis O-methyltransferase</fullName>
    </recommendedName>
    <alternativeName>
        <fullName evidence="5">2-polyprenyl-6-hydroxyphenol methylase</fullName>
        <ecNumber evidence="5">2.1.1.222</ecNumber>
    </alternativeName>
    <alternativeName>
        <fullName evidence="5">3-demethylubiquinone 3-O-methyltransferase</fullName>
        <ecNumber evidence="5">2.1.1.64</ecNumber>
    </alternativeName>
</protein>
<evidence type="ECO:0000313" key="8">
    <source>
        <dbReference type="Proteomes" id="UP000054639"/>
    </source>
</evidence>
<keyword evidence="2 5" id="KW-0808">Transferase</keyword>
<dbReference type="InterPro" id="IPR010233">
    <property type="entry name" value="UbiG_MeTrfase"/>
</dbReference>
<dbReference type="Proteomes" id="UP000254230">
    <property type="component" value="Unassembled WGS sequence"/>
</dbReference>